<dbReference type="PATRIC" id="fig|1486262.3.peg.988"/>
<gene>
    <name evidence="2" type="ORF">TM49_04845</name>
</gene>
<keyword evidence="1" id="KW-0472">Membrane</keyword>
<feature type="transmembrane region" description="Helical" evidence="1">
    <location>
        <begin position="69"/>
        <end position="89"/>
    </location>
</feature>
<keyword evidence="1" id="KW-0812">Transmembrane</keyword>
<accession>A0A0D5LPC4</accession>
<keyword evidence="1" id="KW-1133">Transmembrane helix</keyword>
<dbReference type="KEGG" id="mey:TM49_04845"/>
<evidence type="ECO:0000256" key="1">
    <source>
        <dbReference type="SAM" id="Phobius"/>
    </source>
</evidence>
<feature type="transmembrane region" description="Helical" evidence="1">
    <location>
        <begin position="40"/>
        <end position="57"/>
    </location>
</feature>
<proteinExistence type="predicted"/>
<sequence length="97" mass="10997">MPESVKKDRYLRLIVCWTVANLLLPYFLGAFHIFTTRTPLYALVLCFLALQAINLIYVRAHPRVSLATIVLNAASFVLLGYFSFVLAIYPACRLLFG</sequence>
<dbReference type="Proteomes" id="UP000032611">
    <property type="component" value="Chromosome"/>
</dbReference>
<protein>
    <submittedName>
        <fullName evidence="2">Uncharacterized protein</fullName>
    </submittedName>
</protein>
<keyword evidence="3" id="KW-1185">Reference proteome</keyword>
<feature type="transmembrane region" description="Helical" evidence="1">
    <location>
        <begin position="12"/>
        <end position="34"/>
    </location>
</feature>
<evidence type="ECO:0000313" key="2">
    <source>
        <dbReference type="EMBL" id="AJY45173.1"/>
    </source>
</evidence>
<dbReference type="EMBL" id="CP010803">
    <property type="protein sequence ID" value="AJY45173.1"/>
    <property type="molecule type" value="Genomic_DNA"/>
</dbReference>
<evidence type="ECO:0000313" key="3">
    <source>
        <dbReference type="Proteomes" id="UP000032611"/>
    </source>
</evidence>
<dbReference type="AlphaFoldDB" id="A0A0D5LPC4"/>
<name>A0A0D5LPC4_MAREN</name>
<reference evidence="2 3" key="1">
    <citation type="journal article" date="2015" name="Genome Announc.">
        <title>Complete genome sequence of Martelella endophytica YC6887, which has antifungal activity associated with a halophyte.</title>
        <authorList>
            <person name="Khan A."/>
            <person name="Khan H."/>
            <person name="Chung E.J."/>
            <person name="Hossain M.T."/>
            <person name="Chung Y.R."/>
        </authorList>
    </citation>
    <scope>NUCLEOTIDE SEQUENCE [LARGE SCALE GENOMIC DNA]</scope>
    <source>
        <strain evidence="2">YC6887</strain>
    </source>
</reference>
<organism evidence="2 3">
    <name type="scientific">Martelella endophytica</name>
    <dbReference type="NCBI Taxonomy" id="1486262"/>
    <lineage>
        <taxon>Bacteria</taxon>
        <taxon>Pseudomonadati</taxon>
        <taxon>Pseudomonadota</taxon>
        <taxon>Alphaproteobacteria</taxon>
        <taxon>Hyphomicrobiales</taxon>
        <taxon>Aurantimonadaceae</taxon>
        <taxon>Martelella</taxon>
    </lineage>
</organism>
<dbReference type="HOGENOM" id="CLU_2343391_0_0_5"/>